<feature type="domain" description="Peptidase M13 N-terminal" evidence="3">
    <location>
        <begin position="311"/>
        <end position="684"/>
    </location>
</feature>
<feature type="region of interest" description="Disordered" evidence="2">
    <location>
        <begin position="114"/>
        <end position="143"/>
    </location>
</feature>
<feature type="region of interest" description="Disordered" evidence="2">
    <location>
        <begin position="1"/>
        <end position="33"/>
    </location>
</feature>
<dbReference type="InterPro" id="IPR000718">
    <property type="entry name" value="Peptidase_M13"/>
</dbReference>
<dbReference type="Gene3D" id="1.10.1380.10">
    <property type="entry name" value="Neutral endopeptidase , domain2"/>
    <property type="match status" value="1"/>
</dbReference>
<dbReference type="GO" id="GO:0016485">
    <property type="term" value="P:protein processing"/>
    <property type="evidence" value="ECO:0007669"/>
    <property type="project" value="TreeGrafter"/>
</dbReference>
<accession>A0A9J6G4I2</accession>
<proteinExistence type="inferred from homology"/>
<dbReference type="OrthoDB" id="6491022at2759"/>
<dbReference type="GO" id="GO:0005886">
    <property type="term" value="C:plasma membrane"/>
    <property type="evidence" value="ECO:0007669"/>
    <property type="project" value="TreeGrafter"/>
</dbReference>
<feature type="compositionally biased region" description="Basic and acidic residues" evidence="2">
    <location>
        <begin position="187"/>
        <end position="200"/>
    </location>
</feature>
<dbReference type="OMA" id="QACMFLL"/>
<evidence type="ECO:0000256" key="2">
    <source>
        <dbReference type="SAM" id="MobiDB-lite"/>
    </source>
</evidence>
<sequence>MNDFRSTMLLDSSPARKRRLGPVKTEPGYGVVAQIPPQPMAPFSRMESPPALGCPTPFLALLGSDQNQRAGVRYQEPFYGNPRPGTYAGRQAAYPATFELLQRLGPTTLQHPRREAPVAQNDGPWHETKRKRRHRVPERTSSAKQLLIQGDHPYRYNRRVGRRARILSLAEHRGHPAFASPKIRSRYPSEERTRVSDNDADEARPRWLPYSHIAFSVIAGILGVVVLGVLSRHLTAFSEEFPSGIGARHAIRKSRPDIMGSQDDGALPPPGAKDRPHSPALRSNQLSGCPPASCRWQAKYLQGKLNRAVVPCEDFYSHVCSSDEWFHGDVESQPYAYTATASTMLDLWGFLLTQPTNQSTFVSAASTILQRCVPGSTRDTEWNVFRQIFSDMLLDGWPYDQLARMPRVDAVAARADKLLGLSTLVSTSVRERGSNNEIVLHVDAPTILLRRYKGAFPERSIKHYDEFILQVMSLWKPAGRNAGVRDMIELESMMSAAALHAARTVPVLHVVRARGKIRSQPHWNWQSYFDYFLKNTVQSRDKVVLLDPAYFDHIFNILGVVMPRTLLNYFGYKLVVYLSPLLPPNKASFMVPLSHQHHSGGGIPNRLEACMYLLERLYPRGTRSLVWSRVLSKDPSLLSGGRADDLRRLEDFARSEMKKAASKASWMTEEEASVAVLKVERMEVTLAPKDQDAALHPLPLGAHFFENESLIEVYYGLLLSNREAYWTSTNPSRFYEPATPTESAFRTGFSYDPNRNEVSVSPVTMSFVLGTSKQFDVSSVPFLLGELLRGMFAAFSGRGAHVDAEGGIRSWWAAATHVRFLERAKCIQQRFVDLVGHYYASEVADGAVLHPLYNIYLRLIDSPDSAADIPGQLKGLTLAIPAKLRVNVALSRFAPFAAAFGCPKQSKMNLAKRCSFW</sequence>
<dbReference type="PANTHER" id="PTHR11733:SF241">
    <property type="entry name" value="GH26575P-RELATED"/>
    <property type="match status" value="1"/>
</dbReference>
<dbReference type="VEuPathDB" id="VectorBase:HLOH_044400"/>
<gene>
    <name evidence="4" type="ORF">HPB48_013079</name>
</gene>
<dbReference type="Pfam" id="PF05649">
    <property type="entry name" value="Peptidase_M13_N"/>
    <property type="match status" value="1"/>
</dbReference>
<dbReference type="Gene3D" id="3.40.390.10">
    <property type="entry name" value="Collagenase (Catalytic Domain)"/>
    <property type="match status" value="2"/>
</dbReference>
<dbReference type="GO" id="GO:0004222">
    <property type="term" value="F:metalloendopeptidase activity"/>
    <property type="evidence" value="ECO:0007669"/>
    <property type="project" value="InterPro"/>
</dbReference>
<comment type="similarity">
    <text evidence="1">Belongs to the peptidase M13 family.</text>
</comment>
<dbReference type="InterPro" id="IPR024079">
    <property type="entry name" value="MetalloPept_cat_dom_sf"/>
</dbReference>
<evidence type="ECO:0000259" key="3">
    <source>
        <dbReference type="Pfam" id="PF05649"/>
    </source>
</evidence>
<name>A0A9J6G4I2_HAELO</name>
<evidence type="ECO:0000313" key="5">
    <source>
        <dbReference type="Proteomes" id="UP000821853"/>
    </source>
</evidence>
<evidence type="ECO:0000313" key="4">
    <source>
        <dbReference type="EMBL" id="KAH9370157.1"/>
    </source>
</evidence>
<dbReference type="InterPro" id="IPR008753">
    <property type="entry name" value="Peptidase_M13_N"/>
</dbReference>
<dbReference type="InterPro" id="IPR042089">
    <property type="entry name" value="Peptidase_M13_dom_2"/>
</dbReference>
<dbReference type="EMBL" id="JABSTR010000005">
    <property type="protein sequence ID" value="KAH9370157.1"/>
    <property type="molecule type" value="Genomic_DNA"/>
</dbReference>
<evidence type="ECO:0000256" key="1">
    <source>
        <dbReference type="ARBA" id="ARBA00007357"/>
    </source>
</evidence>
<dbReference type="PROSITE" id="PS51885">
    <property type="entry name" value="NEPRILYSIN"/>
    <property type="match status" value="1"/>
</dbReference>
<dbReference type="SUPFAM" id="SSF55486">
    <property type="entry name" value="Metalloproteases ('zincins'), catalytic domain"/>
    <property type="match status" value="1"/>
</dbReference>
<protein>
    <recommendedName>
        <fullName evidence="3">Peptidase M13 N-terminal domain-containing protein</fullName>
    </recommendedName>
</protein>
<organism evidence="4 5">
    <name type="scientific">Haemaphysalis longicornis</name>
    <name type="common">Bush tick</name>
    <dbReference type="NCBI Taxonomy" id="44386"/>
    <lineage>
        <taxon>Eukaryota</taxon>
        <taxon>Metazoa</taxon>
        <taxon>Ecdysozoa</taxon>
        <taxon>Arthropoda</taxon>
        <taxon>Chelicerata</taxon>
        <taxon>Arachnida</taxon>
        <taxon>Acari</taxon>
        <taxon>Parasitiformes</taxon>
        <taxon>Ixodida</taxon>
        <taxon>Ixodoidea</taxon>
        <taxon>Ixodidae</taxon>
        <taxon>Haemaphysalinae</taxon>
        <taxon>Haemaphysalis</taxon>
    </lineage>
</organism>
<dbReference type="Proteomes" id="UP000821853">
    <property type="component" value="Chromosome 3"/>
</dbReference>
<dbReference type="PANTHER" id="PTHR11733">
    <property type="entry name" value="ZINC METALLOPROTEASE FAMILY M13 NEPRILYSIN-RELATED"/>
    <property type="match status" value="1"/>
</dbReference>
<dbReference type="AlphaFoldDB" id="A0A9J6G4I2"/>
<feature type="region of interest" description="Disordered" evidence="2">
    <location>
        <begin position="179"/>
        <end position="200"/>
    </location>
</feature>
<keyword evidence="5" id="KW-1185">Reference proteome</keyword>
<feature type="region of interest" description="Disordered" evidence="2">
    <location>
        <begin position="256"/>
        <end position="288"/>
    </location>
</feature>
<reference evidence="4 5" key="1">
    <citation type="journal article" date="2020" name="Cell">
        <title>Large-Scale Comparative Analyses of Tick Genomes Elucidate Their Genetic Diversity and Vector Capacities.</title>
        <authorList>
            <consortium name="Tick Genome and Microbiome Consortium (TIGMIC)"/>
            <person name="Jia N."/>
            <person name="Wang J."/>
            <person name="Shi W."/>
            <person name="Du L."/>
            <person name="Sun Y."/>
            <person name="Zhan W."/>
            <person name="Jiang J.F."/>
            <person name="Wang Q."/>
            <person name="Zhang B."/>
            <person name="Ji P."/>
            <person name="Bell-Sakyi L."/>
            <person name="Cui X.M."/>
            <person name="Yuan T.T."/>
            <person name="Jiang B.G."/>
            <person name="Yang W.F."/>
            <person name="Lam T.T."/>
            <person name="Chang Q.C."/>
            <person name="Ding S.J."/>
            <person name="Wang X.J."/>
            <person name="Zhu J.G."/>
            <person name="Ruan X.D."/>
            <person name="Zhao L."/>
            <person name="Wei J.T."/>
            <person name="Ye R.Z."/>
            <person name="Que T.C."/>
            <person name="Du C.H."/>
            <person name="Zhou Y.H."/>
            <person name="Cheng J.X."/>
            <person name="Dai P.F."/>
            <person name="Guo W.B."/>
            <person name="Han X.H."/>
            <person name="Huang E.J."/>
            <person name="Li L.F."/>
            <person name="Wei W."/>
            <person name="Gao Y.C."/>
            <person name="Liu J.Z."/>
            <person name="Shao H.Z."/>
            <person name="Wang X."/>
            <person name="Wang C.C."/>
            <person name="Yang T.C."/>
            <person name="Huo Q.B."/>
            <person name="Li W."/>
            <person name="Chen H.Y."/>
            <person name="Chen S.E."/>
            <person name="Zhou L.G."/>
            <person name="Ni X.B."/>
            <person name="Tian J.H."/>
            <person name="Sheng Y."/>
            <person name="Liu T."/>
            <person name="Pan Y.S."/>
            <person name="Xia L.Y."/>
            <person name="Li J."/>
            <person name="Zhao F."/>
            <person name="Cao W.C."/>
        </authorList>
    </citation>
    <scope>NUCLEOTIDE SEQUENCE [LARGE SCALE GENOMIC DNA]</scope>
    <source>
        <strain evidence="4">HaeL-2018</strain>
    </source>
</reference>
<comment type="caution">
    <text evidence="4">The sequence shown here is derived from an EMBL/GenBank/DDBJ whole genome shotgun (WGS) entry which is preliminary data.</text>
</comment>